<organism evidence="1 2">
    <name type="scientific">Aegilops tauschii subsp. strangulata</name>
    <name type="common">Goatgrass</name>
    <dbReference type="NCBI Taxonomy" id="200361"/>
    <lineage>
        <taxon>Eukaryota</taxon>
        <taxon>Viridiplantae</taxon>
        <taxon>Streptophyta</taxon>
        <taxon>Embryophyta</taxon>
        <taxon>Tracheophyta</taxon>
        <taxon>Spermatophyta</taxon>
        <taxon>Magnoliopsida</taxon>
        <taxon>Liliopsida</taxon>
        <taxon>Poales</taxon>
        <taxon>Poaceae</taxon>
        <taxon>BOP clade</taxon>
        <taxon>Pooideae</taxon>
        <taxon>Triticodae</taxon>
        <taxon>Triticeae</taxon>
        <taxon>Triticinae</taxon>
        <taxon>Aegilops</taxon>
    </lineage>
</organism>
<dbReference type="Gramene" id="AET4Gv20374300.13">
    <property type="protein sequence ID" value="AET4Gv20374300.13"/>
    <property type="gene ID" value="AET4Gv20374300"/>
</dbReference>
<dbReference type="Gramene" id="AET4Gv20374300.10">
    <property type="protein sequence ID" value="AET4Gv20374300.10"/>
    <property type="gene ID" value="AET4Gv20374300"/>
</dbReference>
<reference evidence="2" key="1">
    <citation type="journal article" date="2014" name="Science">
        <title>Ancient hybridizations among the ancestral genomes of bread wheat.</title>
        <authorList>
            <consortium name="International Wheat Genome Sequencing Consortium,"/>
            <person name="Marcussen T."/>
            <person name="Sandve S.R."/>
            <person name="Heier L."/>
            <person name="Spannagl M."/>
            <person name="Pfeifer M."/>
            <person name="Jakobsen K.S."/>
            <person name="Wulff B.B."/>
            <person name="Steuernagel B."/>
            <person name="Mayer K.F."/>
            <person name="Olsen O.A."/>
        </authorList>
    </citation>
    <scope>NUCLEOTIDE SEQUENCE [LARGE SCALE GENOMIC DNA]</scope>
    <source>
        <strain evidence="2">cv. AL8/78</strain>
    </source>
</reference>
<dbReference type="Gramene" id="AET4Gv20374300.11">
    <property type="protein sequence ID" value="AET4Gv20374300.11"/>
    <property type="gene ID" value="AET4Gv20374300"/>
</dbReference>
<dbReference type="Gramene" id="AET4Gv20374300.1">
    <property type="protein sequence ID" value="AET4Gv20374300.1"/>
    <property type="gene ID" value="AET4Gv20374300"/>
</dbReference>
<reference evidence="1" key="4">
    <citation type="submission" date="2019-03" db="UniProtKB">
        <authorList>
            <consortium name="EnsemblPlants"/>
        </authorList>
    </citation>
    <scope>IDENTIFICATION</scope>
</reference>
<dbReference type="Gramene" id="AET4Gv20374300.4">
    <property type="protein sequence ID" value="AET4Gv20374300.4"/>
    <property type="gene ID" value="AET4Gv20374300"/>
</dbReference>
<evidence type="ECO:0000313" key="1">
    <source>
        <dbReference type="EnsemblPlants" id="AET4Gv20374300.5"/>
    </source>
</evidence>
<dbReference type="EnsemblPlants" id="AET4Gv20374300.13">
    <property type="protein sequence ID" value="AET4Gv20374300.13"/>
    <property type="gene ID" value="AET4Gv20374300"/>
</dbReference>
<dbReference type="Gramene" id="AET4Gv20374300.8">
    <property type="protein sequence ID" value="AET4Gv20374300.8"/>
    <property type="gene ID" value="AET4Gv20374300"/>
</dbReference>
<dbReference type="EnsemblPlants" id="AET4Gv20374300.12">
    <property type="protein sequence ID" value="AET4Gv20374300.12"/>
    <property type="gene ID" value="AET4Gv20374300"/>
</dbReference>
<dbReference type="EnsemblPlants" id="AET4Gv20374300.11">
    <property type="protein sequence ID" value="AET4Gv20374300.11"/>
    <property type="gene ID" value="AET4Gv20374300"/>
</dbReference>
<keyword evidence="2" id="KW-1185">Reference proteome</keyword>
<dbReference type="Gramene" id="AET4Gv20374300.3">
    <property type="protein sequence ID" value="AET4Gv20374300.3"/>
    <property type="gene ID" value="AET4Gv20374300"/>
</dbReference>
<sequence length="50" mass="5809">MVNRDANENNRDAKRQPFGVKDINNNMAYESEESPSGVFWFLKPCTFLVE</sequence>
<dbReference type="EnsemblPlants" id="AET4Gv20374300.4">
    <property type="protein sequence ID" value="AET4Gv20374300.4"/>
    <property type="gene ID" value="AET4Gv20374300"/>
</dbReference>
<reference evidence="1" key="5">
    <citation type="journal article" date="2021" name="G3 (Bethesda)">
        <title>Aegilops tauschii genome assembly Aet v5.0 features greater sequence contiguity and improved annotation.</title>
        <authorList>
            <person name="Wang L."/>
            <person name="Zhu T."/>
            <person name="Rodriguez J.C."/>
            <person name="Deal K.R."/>
            <person name="Dubcovsky J."/>
            <person name="McGuire P.E."/>
            <person name="Lux T."/>
            <person name="Spannagl M."/>
            <person name="Mayer K.F.X."/>
            <person name="Baldrich P."/>
            <person name="Meyers B.C."/>
            <person name="Huo N."/>
            <person name="Gu Y.Q."/>
            <person name="Zhou H."/>
            <person name="Devos K.M."/>
            <person name="Bennetzen J.L."/>
            <person name="Unver T."/>
            <person name="Budak H."/>
            <person name="Gulick P.J."/>
            <person name="Galiba G."/>
            <person name="Kalapos B."/>
            <person name="Nelson D.R."/>
            <person name="Li P."/>
            <person name="You F.M."/>
            <person name="Luo M.C."/>
            <person name="Dvorak J."/>
        </authorList>
    </citation>
    <scope>NUCLEOTIDE SEQUENCE [LARGE SCALE GENOMIC DNA]</scope>
    <source>
        <strain evidence="1">cv. AL8/78</strain>
    </source>
</reference>
<dbReference type="Gramene" id="AET4Gv20374300.5">
    <property type="protein sequence ID" value="AET4Gv20374300.5"/>
    <property type="gene ID" value="AET4Gv20374300"/>
</dbReference>
<protein>
    <submittedName>
        <fullName evidence="1">Uncharacterized protein</fullName>
    </submittedName>
</protein>
<dbReference type="Gramene" id="AET4Gv20374300.12">
    <property type="protein sequence ID" value="AET4Gv20374300.12"/>
    <property type="gene ID" value="AET4Gv20374300"/>
</dbReference>
<dbReference type="Gramene" id="AET4Gv20374300.7">
    <property type="protein sequence ID" value="AET4Gv20374300.7"/>
    <property type="gene ID" value="AET4Gv20374300"/>
</dbReference>
<dbReference type="Gramene" id="AET4Gv20374300.6">
    <property type="protein sequence ID" value="AET4Gv20374300.6"/>
    <property type="gene ID" value="AET4Gv20374300"/>
</dbReference>
<dbReference type="EnsemblPlants" id="AET4Gv20374300.1">
    <property type="protein sequence ID" value="AET4Gv20374300.1"/>
    <property type="gene ID" value="AET4Gv20374300"/>
</dbReference>
<dbReference type="EnsemblPlants" id="AET4Gv20374300.9">
    <property type="protein sequence ID" value="AET4Gv20374300.9"/>
    <property type="gene ID" value="AET4Gv20374300"/>
</dbReference>
<evidence type="ECO:0000313" key="2">
    <source>
        <dbReference type="Proteomes" id="UP000015105"/>
    </source>
</evidence>
<dbReference type="Gramene" id="AET4Gv20374300.9">
    <property type="protein sequence ID" value="AET4Gv20374300.9"/>
    <property type="gene ID" value="AET4Gv20374300"/>
</dbReference>
<dbReference type="Gramene" id="AET4Gv20374300.14">
    <property type="protein sequence ID" value="AET4Gv20374300.14"/>
    <property type="gene ID" value="AET4Gv20374300"/>
</dbReference>
<dbReference type="EnsemblPlants" id="AET4Gv20374300.8">
    <property type="protein sequence ID" value="AET4Gv20374300.8"/>
    <property type="gene ID" value="AET4Gv20374300"/>
</dbReference>
<dbReference type="EnsemblPlants" id="AET4Gv20374300.7">
    <property type="protein sequence ID" value="AET4Gv20374300.7"/>
    <property type="gene ID" value="AET4Gv20374300"/>
</dbReference>
<dbReference type="Gramene" id="AET4Gv20374300.2">
    <property type="protein sequence ID" value="AET4Gv20374300.2"/>
    <property type="gene ID" value="AET4Gv20374300"/>
</dbReference>
<name>A0A453HZT3_AEGTS</name>
<dbReference type="Proteomes" id="UP000015105">
    <property type="component" value="Chromosome 4D"/>
</dbReference>
<dbReference type="EnsemblPlants" id="AET4Gv20374300.6">
    <property type="protein sequence ID" value="AET4Gv20374300.6"/>
    <property type="gene ID" value="AET4Gv20374300"/>
</dbReference>
<dbReference type="EnsemblPlants" id="AET4Gv20374300.2">
    <property type="protein sequence ID" value="AET4Gv20374300.2"/>
    <property type="gene ID" value="AET4Gv20374300"/>
</dbReference>
<dbReference type="AlphaFoldDB" id="A0A453HZT3"/>
<reference evidence="1" key="3">
    <citation type="journal article" date="2017" name="Nature">
        <title>Genome sequence of the progenitor of the wheat D genome Aegilops tauschii.</title>
        <authorList>
            <person name="Luo M.C."/>
            <person name="Gu Y.Q."/>
            <person name="Puiu D."/>
            <person name="Wang H."/>
            <person name="Twardziok S.O."/>
            <person name="Deal K.R."/>
            <person name="Huo N."/>
            <person name="Zhu T."/>
            <person name="Wang L."/>
            <person name="Wang Y."/>
            <person name="McGuire P.E."/>
            <person name="Liu S."/>
            <person name="Long H."/>
            <person name="Ramasamy R.K."/>
            <person name="Rodriguez J.C."/>
            <person name="Van S.L."/>
            <person name="Yuan L."/>
            <person name="Wang Z."/>
            <person name="Xia Z."/>
            <person name="Xiao L."/>
            <person name="Anderson O.D."/>
            <person name="Ouyang S."/>
            <person name="Liang Y."/>
            <person name="Zimin A.V."/>
            <person name="Pertea G."/>
            <person name="Qi P."/>
            <person name="Bennetzen J.L."/>
            <person name="Dai X."/>
            <person name="Dawson M.W."/>
            <person name="Muller H.G."/>
            <person name="Kugler K."/>
            <person name="Rivarola-Duarte L."/>
            <person name="Spannagl M."/>
            <person name="Mayer K.F.X."/>
            <person name="Lu F.H."/>
            <person name="Bevan M.W."/>
            <person name="Leroy P."/>
            <person name="Li P."/>
            <person name="You F.M."/>
            <person name="Sun Q."/>
            <person name="Liu Z."/>
            <person name="Lyons E."/>
            <person name="Wicker T."/>
            <person name="Salzberg S.L."/>
            <person name="Devos K.M."/>
            <person name="Dvorak J."/>
        </authorList>
    </citation>
    <scope>NUCLEOTIDE SEQUENCE [LARGE SCALE GENOMIC DNA]</scope>
    <source>
        <strain evidence="1">cv. AL8/78</strain>
    </source>
</reference>
<reference evidence="2" key="2">
    <citation type="journal article" date="2017" name="Nat. Plants">
        <title>The Aegilops tauschii genome reveals multiple impacts of transposons.</title>
        <authorList>
            <person name="Zhao G."/>
            <person name="Zou C."/>
            <person name="Li K."/>
            <person name="Wang K."/>
            <person name="Li T."/>
            <person name="Gao L."/>
            <person name="Zhang X."/>
            <person name="Wang H."/>
            <person name="Yang Z."/>
            <person name="Liu X."/>
            <person name="Jiang W."/>
            <person name="Mao L."/>
            <person name="Kong X."/>
            <person name="Jiao Y."/>
            <person name="Jia J."/>
        </authorList>
    </citation>
    <scope>NUCLEOTIDE SEQUENCE [LARGE SCALE GENOMIC DNA]</scope>
    <source>
        <strain evidence="2">cv. AL8/78</strain>
    </source>
</reference>
<proteinExistence type="predicted"/>
<dbReference type="EnsemblPlants" id="AET4Gv20374300.5">
    <property type="protein sequence ID" value="AET4Gv20374300.5"/>
    <property type="gene ID" value="AET4Gv20374300"/>
</dbReference>
<dbReference type="EnsemblPlants" id="AET4Gv20374300.3">
    <property type="protein sequence ID" value="AET4Gv20374300.3"/>
    <property type="gene ID" value="AET4Gv20374300"/>
</dbReference>
<accession>A0A453HZT3</accession>
<dbReference type="EnsemblPlants" id="AET4Gv20374300.10">
    <property type="protein sequence ID" value="AET4Gv20374300.10"/>
    <property type="gene ID" value="AET4Gv20374300"/>
</dbReference>
<dbReference type="EnsemblPlants" id="AET4Gv20374300.14">
    <property type="protein sequence ID" value="AET4Gv20374300.14"/>
    <property type="gene ID" value="AET4Gv20374300"/>
</dbReference>